<proteinExistence type="predicted"/>
<sequence>MTQNTSRENEARDAYFKLLENKGADNETLMERNKFLHKLIQELVGKPADGLVYREVVETVIEGTEKSEWAFKLAVAREYYPFWIKDIKVIAAMNAGKGFEIEPIKWQPVDYTLKVLWNMLDKEKFSTVEIWAMKAYTLALKQEGAEQSIIDTRIKLAKLLLVRLRTAPESNPKFYRIGVGATCPLFELRDTRRLFLAVVREFYYFWIGDPEAAKYINNEHPPNYF</sequence>
<reference evidence="1" key="1">
    <citation type="journal article" date="2021" name="Arch. Microbiol.">
        <title>Methyloradius palustris gen. nov., sp. nov., a methanol-oxidizing bacterium isolated from snow.</title>
        <authorList>
            <person name="Miyadera T."/>
            <person name="Kojima H."/>
            <person name="Fukui M."/>
        </authorList>
    </citation>
    <scope>NUCLEOTIDE SEQUENCE</scope>
    <source>
        <strain evidence="1">Zm11</strain>
    </source>
</reference>
<keyword evidence="2" id="KW-1185">Reference proteome</keyword>
<protein>
    <submittedName>
        <fullName evidence="1">Uncharacterized protein</fullName>
    </submittedName>
</protein>
<dbReference type="Proteomes" id="UP000826722">
    <property type="component" value="Chromosome"/>
</dbReference>
<accession>A0A8D5G305</accession>
<organism evidence="1 2">
    <name type="scientific">Methyloradius palustris</name>
    <dbReference type="NCBI Taxonomy" id="2778876"/>
    <lineage>
        <taxon>Bacteria</taxon>
        <taxon>Pseudomonadati</taxon>
        <taxon>Pseudomonadota</taxon>
        <taxon>Betaproteobacteria</taxon>
        <taxon>Nitrosomonadales</taxon>
        <taxon>Methylophilaceae</taxon>
        <taxon>Methyloradius</taxon>
    </lineage>
</organism>
<dbReference type="RefSeq" id="WP_221765262.1">
    <property type="nucleotide sequence ID" value="NZ_AP024110.1"/>
</dbReference>
<dbReference type="AlphaFoldDB" id="A0A8D5G305"/>
<name>A0A8D5G305_9PROT</name>
<evidence type="ECO:0000313" key="2">
    <source>
        <dbReference type="Proteomes" id="UP000826722"/>
    </source>
</evidence>
<gene>
    <name evidence="1" type="ORF">ZMTM_10240</name>
</gene>
<evidence type="ECO:0000313" key="1">
    <source>
        <dbReference type="EMBL" id="BCM24765.1"/>
    </source>
</evidence>
<dbReference type="EMBL" id="AP024110">
    <property type="protein sequence ID" value="BCM24765.1"/>
    <property type="molecule type" value="Genomic_DNA"/>
</dbReference>
<dbReference type="KEGG" id="mpau:ZMTM_10240"/>